<feature type="chain" id="PRO_5004355093" description="LPXTG-domain-containing protein cell wall anchor domain" evidence="2">
    <location>
        <begin position="28"/>
        <end position="108"/>
    </location>
</feature>
<dbReference type="HOGENOM" id="CLU_2205994_0_0_9"/>
<gene>
    <name evidence="4" type="ORF">I586_03179</name>
    <name evidence="3" type="ORF">UAY_00437</name>
</gene>
<organism evidence="3 5">
    <name type="scientific">Enterococcus moraviensis ATCC BAA-383</name>
    <dbReference type="NCBI Taxonomy" id="1158609"/>
    <lineage>
        <taxon>Bacteria</taxon>
        <taxon>Bacillati</taxon>
        <taxon>Bacillota</taxon>
        <taxon>Bacilli</taxon>
        <taxon>Lactobacillales</taxon>
        <taxon>Enterococcaceae</taxon>
        <taxon>Enterococcus</taxon>
    </lineage>
</organism>
<proteinExistence type="predicted"/>
<keyword evidence="6" id="KW-1185">Reference proteome</keyword>
<comment type="caution">
    <text evidence="3">The sequence shown here is derived from an EMBL/GenBank/DDBJ whole genome shotgun (WGS) entry which is preliminary data.</text>
</comment>
<evidence type="ECO:0000256" key="1">
    <source>
        <dbReference type="SAM" id="Phobius"/>
    </source>
</evidence>
<dbReference type="EMBL" id="AJAS01000003">
    <property type="protein sequence ID" value="EOI06386.1"/>
    <property type="molecule type" value="Genomic_DNA"/>
</dbReference>
<name>R2RFG9_9ENTE</name>
<keyword evidence="2" id="KW-0732">Signal</keyword>
<evidence type="ECO:0000313" key="6">
    <source>
        <dbReference type="Proteomes" id="UP000014157"/>
    </source>
</evidence>
<reference evidence="3 5" key="1">
    <citation type="submission" date="2013-02" db="EMBL/GenBank/DDBJ databases">
        <title>The Genome Sequence of Enterococcus moraviensis BAA-383.</title>
        <authorList>
            <consortium name="The Broad Institute Genome Sequencing Platform"/>
            <consortium name="The Broad Institute Genome Sequencing Center for Infectious Disease"/>
            <person name="Earl A.M."/>
            <person name="Gilmore M.S."/>
            <person name="Lebreton F."/>
            <person name="Walker B."/>
            <person name="Young S.K."/>
            <person name="Zeng Q."/>
            <person name="Gargeya S."/>
            <person name="Fitzgerald M."/>
            <person name="Haas B."/>
            <person name="Abouelleil A."/>
            <person name="Alvarado L."/>
            <person name="Arachchi H.M."/>
            <person name="Berlin A.M."/>
            <person name="Chapman S.B."/>
            <person name="Dewar J."/>
            <person name="Goldberg J."/>
            <person name="Griggs A."/>
            <person name="Gujja S."/>
            <person name="Hansen M."/>
            <person name="Howarth C."/>
            <person name="Imamovic A."/>
            <person name="Larimer J."/>
            <person name="McCowan C."/>
            <person name="Murphy C."/>
            <person name="Neiman D."/>
            <person name="Pearson M."/>
            <person name="Priest M."/>
            <person name="Roberts A."/>
            <person name="Saif S."/>
            <person name="Shea T."/>
            <person name="Sisk P."/>
            <person name="Sykes S."/>
            <person name="Wortman J."/>
            <person name="Nusbaum C."/>
            <person name="Birren B."/>
        </authorList>
    </citation>
    <scope>NUCLEOTIDE SEQUENCE [LARGE SCALE GENOMIC DNA]</scope>
    <source>
        <strain evidence="3 5">ATCC BAA-383</strain>
    </source>
</reference>
<evidence type="ECO:0000256" key="2">
    <source>
        <dbReference type="SAM" id="SignalP"/>
    </source>
</evidence>
<evidence type="ECO:0000313" key="3">
    <source>
        <dbReference type="EMBL" id="EOI06386.1"/>
    </source>
</evidence>
<dbReference type="RefSeq" id="WP_010763842.1">
    <property type="nucleotide sequence ID" value="NZ_ASWB01000005.1"/>
</dbReference>
<reference evidence="4 6" key="2">
    <citation type="submission" date="2013-03" db="EMBL/GenBank/DDBJ databases">
        <title>The Genome Sequence of Enterococcus moraviensis BAA-383 (PacBio/Illumina hybrid assembly).</title>
        <authorList>
            <consortium name="The Broad Institute Genomics Platform"/>
            <consortium name="The Broad Institute Genome Sequencing Center for Infectious Disease"/>
            <person name="Earl A."/>
            <person name="Russ C."/>
            <person name="Gilmore M."/>
            <person name="Surin D."/>
            <person name="Walker B."/>
            <person name="Young S."/>
            <person name="Zeng Q."/>
            <person name="Gargeya S."/>
            <person name="Fitzgerald M."/>
            <person name="Haas B."/>
            <person name="Abouelleil A."/>
            <person name="Allen A.W."/>
            <person name="Alvarado L."/>
            <person name="Arachchi H.M."/>
            <person name="Berlin A.M."/>
            <person name="Chapman S.B."/>
            <person name="Gainer-Dewar J."/>
            <person name="Goldberg J."/>
            <person name="Griggs A."/>
            <person name="Gujja S."/>
            <person name="Hansen M."/>
            <person name="Howarth C."/>
            <person name="Imamovic A."/>
            <person name="Ireland A."/>
            <person name="Larimer J."/>
            <person name="McCowan C."/>
            <person name="Murphy C."/>
            <person name="Pearson M."/>
            <person name="Poon T.W."/>
            <person name="Priest M."/>
            <person name="Roberts A."/>
            <person name="Saif S."/>
            <person name="Shea T."/>
            <person name="Sisk P."/>
            <person name="Sykes S."/>
            <person name="Wortman J."/>
            <person name="Nusbaum C."/>
            <person name="Birren B."/>
        </authorList>
    </citation>
    <scope>NUCLEOTIDE SEQUENCE [LARGE SCALE GENOMIC DNA]</scope>
    <source>
        <strain evidence="4 6">ATCC BAA-383</strain>
    </source>
</reference>
<dbReference type="Proteomes" id="UP000013781">
    <property type="component" value="Unassembled WGS sequence"/>
</dbReference>
<feature type="transmembrane region" description="Helical" evidence="1">
    <location>
        <begin position="80"/>
        <end position="98"/>
    </location>
</feature>
<dbReference type="STRING" id="155617.RV09_GL003034"/>
<dbReference type="eggNOG" id="ENOG50307RK">
    <property type="taxonomic scope" value="Bacteria"/>
</dbReference>
<keyword evidence="1" id="KW-0812">Transmembrane</keyword>
<dbReference type="AlphaFoldDB" id="R2RFG9"/>
<protein>
    <recommendedName>
        <fullName evidence="7">LPXTG-domain-containing protein cell wall anchor domain</fullName>
    </recommendedName>
</protein>
<evidence type="ECO:0008006" key="7">
    <source>
        <dbReference type="Google" id="ProtNLM"/>
    </source>
</evidence>
<keyword evidence="1" id="KW-1133">Transmembrane helix</keyword>
<accession>R2RFG9</accession>
<dbReference type="Proteomes" id="UP000014157">
    <property type="component" value="Unassembled WGS sequence"/>
</dbReference>
<feature type="signal peptide" evidence="2">
    <location>
        <begin position="1"/>
        <end position="27"/>
    </location>
</feature>
<sequence length="108" mass="12074">MKRFSCHIITLILLVSGTIFLQSSAYAATDVEIYGQIGGNQTSSHPPKESEADTGTKLAQLAQPKQTHIELRRFPNMGSIVEKITPIGLILLMIYLLVNRWKAHRKEV</sequence>
<evidence type="ECO:0000313" key="4">
    <source>
        <dbReference type="EMBL" id="EOT63746.1"/>
    </source>
</evidence>
<dbReference type="EMBL" id="ASWB01000005">
    <property type="protein sequence ID" value="EOT63746.1"/>
    <property type="molecule type" value="Genomic_DNA"/>
</dbReference>
<dbReference type="PATRIC" id="fig|1158609.3.peg.402"/>
<evidence type="ECO:0000313" key="5">
    <source>
        <dbReference type="Proteomes" id="UP000013781"/>
    </source>
</evidence>
<dbReference type="OrthoDB" id="2185868at2"/>
<keyword evidence="1" id="KW-0472">Membrane</keyword>